<dbReference type="Gene3D" id="3.30.1330.60">
    <property type="entry name" value="OmpA-like domain"/>
    <property type="match status" value="1"/>
</dbReference>
<feature type="region of interest" description="Disordered" evidence="5">
    <location>
        <begin position="401"/>
        <end position="426"/>
    </location>
</feature>
<keyword evidence="3" id="KW-0998">Cell outer membrane</keyword>
<evidence type="ECO:0000313" key="7">
    <source>
        <dbReference type="EMBL" id="MFD1292835.1"/>
    </source>
</evidence>
<feature type="domain" description="OmpA-like" evidence="6">
    <location>
        <begin position="319"/>
        <end position="436"/>
    </location>
</feature>
<protein>
    <submittedName>
        <fullName evidence="7">OmpA family protein</fullName>
    </submittedName>
</protein>
<dbReference type="EMBL" id="JBHTMV010000003">
    <property type="protein sequence ID" value="MFD1292835.1"/>
    <property type="molecule type" value="Genomic_DNA"/>
</dbReference>
<dbReference type="Proteomes" id="UP001597241">
    <property type="component" value="Unassembled WGS sequence"/>
</dbReference>
<evidence type="ECO:0000256" key="5">
    <source>
        <dbReference type="SAM" id="MobiDB-lite"/>
    </source>
</evidence>
<keyword evidence="8" id="KW-1185">Reference proteome</keyword>
<dbReference type="InterPro" id="IPR050330">
    <property type="entry name" value="Bact_OuterMem_StrucFunc"/>
</dbReference>
<reference evidence="8" key="1">
    <citation type="journal article" date="2019" name="Int. J. Syst. Evol. Microbiol.">
        <title>The Global Catalogue of Microorganisms (GCM) 10K type strain sequencing project: providing services to taxonomists for standard genome sequencing and annotation.</title>
        <authorList>
            <consortium name="The Broad Institute Genomics Platform"/>
            <consortium name="The Broad Institute Genome Sequencing Center for Infectious Disease"/>
            <person name="Wu L."/>
            <person name="Ma J."/>
        </authorList>
    </citation>
    <scope>NUCLEOTIDE SEQUENCE [LARGE SCALE GENOMIC DNA]</scope>
    <source>
        <strain evidence="8">CCUG 62221</strain>
    </source>
</reference>
<organism evidence="7 8">
    <name type="scientific">Lutibacter holmesii</name>
    <dbReference type="NCBI Taxonomy" id="1137985"/>
    <lineage>
        <taxon>Bacteria</taxon>
        <taxon>Pseudomonadati</taxon>
        <taxon>Bacteroidota</taxon>
        <taxon>Flavobacteriia</taxon>
        <taxon>Flavobacteriales</taxon>
        <taxon>Flavobacteriaceae</taxon>
        <taxon>Lutibacter</taxon>
    </lineage>
</organism>
<dbReference type="InterPro" id="IPR036737">
    <property type="entry name" value="OmpA-like_sf"/>
</dbReference>
<feature type="compositionally biased region" description="Polar residues" evidence="5">
    <location>
        <begin position="69"/>
        <end position="91"/>
    </location>
</feature>
<dbReference type="PRINTS" id="PR01021">
    <property type="entry name" value="OMPADOMAIN"/>
</dbReference>
<name>A0ABW3WK97_9FLAO</name>
<proteinExistence type="predicted"/>
<evidence type="ECO:0000256" key="1">
    <source>
        <dbReference type="ARBA" id="ARBA00004442"/>
    </source>
</evidence>
<feature type="compositionally biased region" description="Acidic residues" evidence="5">
    <location>
        <begin position="55"/>
        <end position="66"/>
    </location>
</feature>
<keyword evidence="2 4" id="KW-0472">Membrane</keyword>
<dbReference type="SUPFAM" id="SSF103088">
    <property type="entry name" value="OmpA-like"/>
    <property type="match status" value="1"/>
</dbReference>
<feature type="compositionally biased region" description="Basic and acidic residues" evidence="5">
    <location>
        <begin position="44"/>
        <end position="54"/>
    </location>
</feature>
<dbReference type="PROSITE" id="PS51123">
    <property type="entry name" value="OMPA_2"/>
    <property type="match status" value="1"/>
</dbReference>
<dbReference type="CDD" id="cd07185">
    <property type="entry name" value="OmpA_C-like"/>
    <property type="match status" value="1"/>
</dbReference>
<evidence type="ECO:0000313" key="8">
    <source>
        <dbReference type="Proteomes" id="UP001597241"/>
    </source>
</evidence>
<evidence type="ECO:0000259" key="6">
    <source>
        <dbReference type="PROSITE" id="PS51123"/>
    </source>
</evidence>
<dbReference type="InterPro" id="IPR006664">
    <property type="entry name" value="OMP_bac"/>
</dbReference>
<sequence length="582" mass="65564">MKTNTNFYIKLFIIGFLFCAPQQIEAQFLKKLQKHAEEKIEREAQKRAERKVDETIDQGFDEIEDTIDGKNTSINGKGNSEKQQNSNTSAPNFEEKSTNSSVNNEAKAASPNVVWSRFDFVPGDTVIFEDGPSIDEENGEFPSRWDLFQGGAEIMEVDSEPVITFITDVGNMHSKGIVPYLKNSKEDYLPEVFTIEFDLFFNPSVYNERYYLTFYDRKNQPRSGTSLMTFYVNKILYKATEGSLSNKDRTNKDEVGGWRHVSIAYTKGKLKVYFEDERLINIPHLEGDPTGITFSGGSENMFFKNFRIANGGVKYYDKVLTDGKIIVNGIKFDTNKATLKPESIGPINKIFELMQKQPDLNFSVEGHTDSDGDEAHNQTLSEERGKAVMNQLITMGIQPNRLKSTGFGESKPIDNNSTPEGKANNRRVEFVKFSGKSNTTSATINSSENTVFDQLTEATIEAKMKELPDSFNIPISNNSGIVNGKGTIILYQTSVGDYGKLQILDVDKYTNTLNIKHVTYAYKGGVKSKSNNLQIQGTYTCDLDKGTSENVLRSDEDFWFQVKDKKNTSINPKESAIFKILK</sequence>
<dbReference type="Pfam" id="PF00691">
    <property type="entry name" value="OmpA"/>
    <property type="match status" value="1"/>
</dbReference>
<evidence type="ECO:0000256" key="4">
    <source>
        <dbReference type="PROSITE-ProRule" id="PRU00473"/>
    </source>
</evidence>
<dbReference type="PANTHER" id="PTHR30329:SF21">
    <property type="entry name" value="LIPOPROTEIN YIAD-RELATED"/>
    <property type="match status" value="1"/>
</dbReference>
<dbReference type="PANTHER" id="PTHR30329">
    <property type="entry name" value="STATOR ELEMENT OF FLAGELLAR MOTOR COMPLEX"/>
    <property type="match status" value="1"/>
</dbReference>
<gene>
    <name evidence="7" type="ORF">ACFQ5N_03210</name>
</gene>
<evidence type="ECO:0000256" key="2">
    <source>
        <dbReference type="ARBA" id="ARBA00023136"/>
    </source>
</evidence>
<dbReference type="RefSeq" id="WP_386807701.1">
    <property type="nucleotide sequence ID" value="NZ_JBHTMV010000003.1"/>
</dbReference>
<feature type="region of interest" description="Disordered" evidence="5">
    <location>
        <begin position="44"/>
        <end position="106"/>
    </location>
</feature>
<evidence type="ECO:0000256" key="3">
    <source>
        <dbReference type="ARBA" id="ARBA00023237"/>
    </source>
</evidence>
<comment type="subcellular location">
    <subcellularLocation>
        <location evidence="1">Cell outer membrane</location>
    </subcellularLocation>
</comment>
<dbReference type="InterPro" id="IPR006665">
    <property type="entry name" value="OmpA-like"/>
</dbReference>
<accession>A0ABW3WK97</accession>
<comment type="caution">
    <text evidence="7">The sequence shown here is derived from an EMBL/GenBank/DDBJ whole genome shotgun (WGS) entry which is preliminary data.</text>
</comment>